<accession>A0ACC6KWB2</accession>
<keyword evidence="2" id="KW-1185">Reference proteome</keyword>
<dbReference type="EMBL" id="JAVDTF010000001">
    <property type="protein sequence ID" value="MDR6783455.1"/>
    <property type="molecule type" value="Genomic_DNA"/>
</dbReference>
<proteinExistence type="predicted"/>
<keyword evidence="1" id="KW-0032">Aminotransferase</keyword>
<evidence type="ECO:0000313" key="1">
    <source>
        <dbReference type="EMBL" id="MDR6783455.1"/>
    </source>
</evidence>
<gene>
    <name evidence="1" type="ORF">J2X78_002007</name>
</gene>
<keyword evidence="1" id="KW-0808">Transferase</keyword>
<dbReference type="Proteomes" id="UP001246858">
    <property type="component" value="Unassembled WGS sequence"/>
</dbReference>
<dbReference type="EC" id="2.6.1.42" evidence="1"/>
<protein>
    <submittedName>
        <fullName evidence="1">Branched-chain amino acid aminotransferase</fullName>
        <ecNumber evidence="1">2.6.1.42</ecNumber>
    </submittedName>
</protein>
<sequence length="294" mass="33520">MEKLYCRTELSPLTNKMQQYILHNDEFVTSNQPILNAGNRGFKYGDGLFETMRMCGGRLQFAAQHADRLHAGMKALKMDGSTLLDEYFLKQKTTELCKKNKLKENVRFRLSIYRSGEGLYTPDSNKSGYLLEASPLPDDHYEFNKKGLIIDVYDELTKPVNKLSNHKTSNSLLYVMAGLYKKQHRLDDAFILNQHGFLCESISSNIFVVYDQKVYTPALSEGCVAGVMRNVVMNMAKLNGIEVIEAQINPEILKAAEEVFVTNAISGIRWVMGYGRKRYFNEITKILSVKLNQL</sequence>
<comment type="caution">
    <text evidence="1">The sequence shown here is derived from an EMBL/GenBank/DDBJ whole genome shotgun (WGS) entry which is preliminary data.</text>
</comment>
<evidence type="ECO:0000313" key="2">
    <source>
        <dbReference type="Proteomes" id="UP001246858"/>
    </source>
</evidence>
<organism evidence="1 2">
    <name type="scientific">Pedobacter africanus</name>
    <dbReference type="NCBI Taxonomy" id="151894"/>
    <lineage>
        <taxon>Bacteria</taxon>
        <taxon>Pseudomonadati</taxon>
        <taxon>Bacteroidota</taxon>
        <taxon>Sphingobacteriia</taxon>
        <taxon>Sphingobacteriales</taxon>
        <taxon>Sphingobacteriaceae</taxon>
        <taxon>Pedobacter</taxon>
    </lineage>
</organism>
<reference evidence="1" key="1">
    <citation type="submission" date="2023-07" db="EMBL/GenBank/DDBJ databases">
        <title>Sorghum-associated microbial communities from plants grown in Nebraska, USA.</title>
        <authorList>
            <person name="Schachtman D."/>
        </authorList>
    </citation>
    <scope>NUCLEOTIDE SEQUENCE</scope>
    <source>
        <strain evidence="1">2697</strain>
    </source>
</reference>
<name>A0ACC6KWB2_9SPHI</name>